<organism evidence="2 3">
    <name type="scientific">Mycteria americana</name>
    <name type="common">Wood stork</name>
    <dbReference type="NCBI Taxonomy" id="33587"/>
    <lineage>
        <taxon>Eukaryota</taxon>
        <taxon>Metazoa</taxon>
        <taxon>Chordata</taxon>
        <taxon>Craniata</taxon>
        <taxon>Vertebrata</taxon>
        <taxon>Euteleostomi</taxon>
        <taxon>Archelosauria</taxon>
        <taxon>Archosauria</taxon>
        <taxon>Dinosauria</taxon>
        <taxon>Saurischia</taxon>
        <taxon>Theropoda</taxon>
        <taxon>Coelurosauria</taxon>
        <taxon>Aves</taxon>
        <taxon>Neognathae</taxon>
        <taxon>Neoaves</taxon>
        <taxon>Aequornithes</taxon>
        <taxon>Ciconiiformes</taxon>
        <taxon>Ciconiidae</taxon>
        <taxon>Mycteria</taxon>
    </lineage>
</organism>
<comment type="caution">
    <text evidence="2">The sequence shown here is derived from an EMBL/GenBank/DDBJ whole genome shotgun (WGS) entry which is preliminary data.</text>
</comment>
<keyword evidence="1" id="KW-0472">Membrane</keyword>
<gene>
    <name evidence="2" type="ORF">QYF61_024464</name>
</gene>
<evidence type="ECO:0000313" key="2">
    <source>
        <dbReference type="EMBL" id="KAK4811328.1"/>
    </source>
</evidence>
<keyword evidence="3" id="KW-1185">Reference proteome</keyword>
<dbReference type="EMBL" id="JAUNZN010000018">
    <property type="protein sequence ID" value="KAK4811328.1"/>
    <property type="molecule type" value="Genomic_DNA"/>
</dbReference>
<keyword evidence="1" id="KW-0812">Transmembrane</keyword>
<dbReference type="Proteomes" id="UP001333110">
    <property type="component" value="Unassembled WGS sequence"/>
</dbReference>
<accession>A0AAN7NI92</accession>
<evidence type="ECO:0000256" key="1">
    <source>
        <dbReference type="SAM" id="Phobius"/>
    </source>
</evidence>
<reference evidence="2 3" key="1">
    <citation type="journal article" date="2023" name="J. Hered.">
        <title>Chromosome-level genome of the wood stork (Mycteria americana) provides insight into avian chromosome evolution.</title>
        <authorList>
            <person name="Flamio R. Jr."/>
            <person name="Ramstad K.M."/>
        </authorList>
    </citation>
    <scope>NUCLEOTIDE SEQUENCE [LARGE SCALE GENOMIC DNA]</scope>
    <source>
        <strain evidence="2">JAX WOST 10</strain>
    </source>
</reference>
<protein>
    <submittedName>
        <fullName evidence="2">Uncharacterized protein</fullName>
    </submittedName>
</protein>
<feature type="non-terminal residue" evidence="2">
    <location>
        <position position="92"/>
    </location>
</feature>
<dbReference type="AlphaFoldDB" id="A0AAN7NI92"/>
<feature type="transmembrane region" description="Helical" evidence="1">
    <location>
        <begin position="64"/>
        <end position="88"/>
    </location>
</feature>
<evidence type="ECO:0000313" key="3">
    <source>
        <dbReference type="Proteomes" id="UP001333110"/>
    </source>
</evidence>
<proteinExistence type="predicted"/>
<sequence>MCSPWWKQPPDACKRILCPMPLPGTLSWALKSKSYGDMAPQRELSQTTGLIFQIHLSLFNLSSLIHLLVVLMFLSGLTLGYMSIYVTYFDKQ</sequence>
<keyword evidence="1" id="KW-1133">Transmembrane helix</keyword>
<name>A0AAN7NI92_MYCAM</name>